<gene>
    <name evidence="1" type="ORF">AWB78_08670</name>
</gene>
<proteinExistence type="predicted"/>
<reference evidence="1" key="1">
    <citation type="submission" date="2016-01" db="EMBL/GenBank/DDBJ databases">
        <authorList>
            <person name="Peeters C."/>
        </authorList>
    </citation>
    <scope>NUCLEOTIDE SEQUENCE</scope>
    <source>
        <strain evidence="1">LMG 29321</strain>
    </source>
</reference>
<dbReference type="EMBL" id="FCOX02000275">
    <property type="protein sequence ID" value="SAL07644.1"/>
    <property type="molecule type" value="Genomic_DNA"/>
</dbReference>
<protein>
    <submittedName>
        <fullName evidence="1">Uncharacterized protein</fullName>
    </submittedName>
</protein>
<name>A0A158ELG4_9BURK</name>
<comment type="caution">
    <text evidence="1">The sequence shown here is derived from an EMBL/GenBank/DDBJ whole genome shotgun (WGS) entry which is preliminary data.</text>
</comment>
<dbReference type="Proteomes" id="UP000071859">
    <property type="component" value="Unassembled WGS sequence"/>
</dbReference>
<evidence type="ECO:0000313" key="1">
    <source>
        <dbReference type="EMBL" id="SAL07644.1"/>
    </source>
</evidence>
<accession>A0A158ELG4</accession>
<keyword evidence="2" id="KW-1185">Reference proteome</keyword>
<dbReference type="AlphaFoldDB" id="A0A158ELG4"/>
<evidence type="ECO:0000313" key="2">
    <source>
        <dbReference type="Proteomes" id="UP000071859"/>
    </source>
</evidence>
<sequence>MPASAPVSVKPESVAVSTPAFFEPNAAVSAAPERLTASLVIAPVWPVMEPVDATVAEVVASYVLLATVTPETVICACEIEALAIDGASTTE</sequence>
<organism evidence="1 2">
    <name type="scientific">Caballeronia calidae</name>
    <dbReference type="NCBI Taxonomy" id="1777139"/>
    <lineage>
        <taxon>Bacteria</taxon>
        <taxon>Pseudomonadati</taxon>
        <taxon>Pseudomonadota</taxon>
        <taxon>Betaproteobacteria</taxon>
        <taxon>Burkholderiales</taxon>
        <taxon>Burkholderiaceae</taxon>
        <taxon>Caballeronia</taxon>
    </lineage>
</organism>